<evidence type="ECO:0000313" key="18">
    <source>
        <dbReference type="Proteomes" id="UP000634004"/>
    </source>
</evidence>
<keyword evidence="17" id="KW-0131">Cell cycle</keyword>
<dbReference type="InterPro" id="IPR001182">
    <property type="entry name" value="FtsW/RodA"/>
</dbReference>
<dbReference type="GO" id="GO:0051301">
    <property type="term" value="P:cell division"/>
    <property type="evidence" value="ECO:0007669"/>
    <property type="project" value="UniProtKB-KW"/>
</dbReference>
<keyword evidence="18" id="KW-1185">Reference proteome</keyword>
<sequence length="382" mass="41167">MKLAIMPTTLTSRSRRFLLTEWWRSIDQLTLMLLLCLLCAGLVLSMAASPAASHRLGIQSPFFFLFRHAVFAIVGFSGAVAVSLFNPTGARRIGVLALIGAIVVMMALPTIGYEVKGAVRWVKLGPFSLQPSEFAKPAFIVFAAWMFSAAKRDPNVPAVLIVLGVYAALILLLITQPDFGQSFLLTLCFAAVFFFAGMSLGWLIVMLGVTMLGAFGAYLALPHVRARVSTFLSPDRSDSYQTDRALEAIAGGGFFGRGPGEGAVKYSLPDGHTDFIFAVSVEEFGFLISALLIVLIAAFVVRAFSNALRLNDQFCQLATAGLATLIGMQAIINLFVNLNMAPSKGMTLPFISYGGSSMLSLCFTAGLILAFTRRRPGAYRTN</sequence>
<gene>
    <name evidence="17" type="ORF">GCM10009069_25280</name>
</gene>
<dbReference type="GO" id="GO:0005886">
    <property type="term" value="C:plasma membrane"/>
    <property type="evidence" value="ECO:0007669"/>
    <property type="project" value="TreeGrafter"/>
</dbReference>
<keyword evidence="5" id="KW-0133">Cell shape</keyword>
<evidence type="ECO:0000256" key="12">
    <source>
        <dbReference type="ARBA" id="ARBA00041185"/>
    </source>
</evidence>
<dbReference type="Pfam" id="PF01098">
    <property type="entry name" value="FTSW_RODA_SPOVE"/>
    <property type="match status" value="1"/>
</dbReference>
<evidence type="ECO:0000256" key="11">
    <source>
        <dbReference type="ARBA" id="ARBA00038053"/>
    </source>
</evidence>
<evidence type="ECO:0000256" key="10">
    <source>
        <dbReference type="ARBA" id="ARBA00033270"/>
    </source>
</evidence>
<organism evidence="17 18">
    <name type="scientific">Algimonas arctica</name>
    <dbReference type="NCBI Taxonomy" id="1479486"/>
    <lineage>
        <taxon>Bacteria</taxon>
        <taxon>Pseudomonadati</taxon>
        <taxon>Pseudomonadota</taxon>
        <taxon>Alphaproteobacteria</taxon>
        <taxon>Maricaulales</taxon>
        <taxon>Robiginitomaculaceae</taxon>
        <taxon>Algimonas</taxon>
    </lineage>
</organism>
<evidence type="ECO:0000256" key="6">
    <source>
        <dbReference type="ARBA" id="ARBA00022984"/>
    </source>
</evidence>
<protein>
    <recommendedName>
        <fullName evidence="12">Probable peptidoglycan glycosyltransferase FtsW</fullName>
        <ecNumber evidence="14">2.4.99.28</ecNumber>
    </recommendedName>
    <alternativeName>
        <fullName evidence="13">Cell division protein FtsW</fullName>
    </alternativeName>
    <alternativeName>
        <fullName evidence="10">Cell wall polymerase</fullName>
    </alternativeName>
    <alternativeName>
        <fullName evidence="9">Peptidoglycan polymerase</fullName>
    </alternativeName>
</protein>
<feature type="transmembrane region" description="Helical" evidence="16">
    <location>
        <begin position="93"/>
        <end position="113"/>
    </location>
</feature>
<name>A0A8J3G354_9PROT</name>
<keyword evidence="7 16" id="KW-1133">Transmembrane helix</keyword>
<dbReference type="PANTHER" id="PTHR30474">
    <property type="entry name" value="CELL CYCLE PROTEIN"/>
    <property type="match status" value="1"/>
</dbReference>
<keyword evidence="2" id="KW-0328">Glycosyltransferase</keyword>
<dbReference type="RefSeq" id="WP_233354142.1">
    <property type="nucleotide sequence ID" value="NZ_BMZH01000012.1"/>
</dbReference>
<keyword evidence="3" id="KW-0808">Transferase</keyword>
<dbReference type="GO" id="GO:0009252">
    <property type="term" value="P:peptidoglycan biosynthetic process"/>
    <property type="evidence" value="ECO:0007669"/>
    <property type="project" value="UniProtKB-KW"/>
</dbReference>
<keyword evidence="4 16" id="KW-0812">Transmembrane</keyword>
<feature type="transmembrane region" description="Helical" evidence="16">
    <location>
        <begin position="284"/>
        <end position="305"/>
    </location>
</feature>
<evidence type="ECO:0000256" key="14">
    <source>
        <dbReference type="ARBA" id="ARBA00044770"/>
    </source>
</evidence>
<evidence type="ECO:0000256" key="2">
    <source>
        <dbReference type="ARBA" id="ARBA00022676"/>
    </source>
</evidence>
<evidence type="ECO:0000256" key="8">
    <source>
        <dbReference type="ARBA" id="ARBA00023136"/>
    </source>
</evidence>
<evidence type="ECO:0000256" key="4">
    <source>
        <dbReference type="ARBA" id="ARBA00022692"/>
    </source>
</evidence>
<feature type="transmembrane region" description="Helical" evidence="16">
    <location>
        <begin position="180"/>
        <end position="196"/>
    </location>
</feature>
<evidence type="ECO:0000256" key="13">
    <source>
        <dbReference type="ARBA" id="ARBA00041418"/>
    </source>
</evidence>
<comment type="caution">
    <text evidence="17">The sequence shown here is derived from an EMBL/GenBank/DDBJ whole genome shotgun (WGS) entry which is preliminary data.</text>
</comment>
<feature type="transmembrane region" description="Helical" evidence="16">
    <location>
        <begin position="63"/>
        <end position="86"/>
    </location>
</feature>
<evidence type="ECO:0000256" key="3">
    <source>
        <dbReference type="ARBA" id="ARBA00022679"/>
    </source>
</evidence>
<dbReference type="GO" id="GO:0008955">
    <property type="term" value="F:peptidoglycan glycosyltransferase activity"/>
    <property type="evidence" value="ECO:0007669"/>
    <property type="project" value="UniProtKB-EC"/>
</dbReference>
<dbReference type="Proteomes" id="UP000634004">
    <property type="component" value="Unassembled WGS sequence"/>
</dbReference>
<reference evidence="17" key="2">
    <citation type="submission" date="2020-09" db="EMBL/GenBank/DDBJ databases">
        <authorList>
            <person name="Sun Q."/>
            <person name="Kim S."/>
        </authorList>
    </citation>
    <scope>NUCLEOTIDE SEQUENCE</scope>
    <source>
        <strain evidence="17">KCTC 32513</strain>
    </source>
</reference>
<comment type="catalytic activity">
    <reaction evidence="15">
        <text>[GlcNAc-(1-&gt;4)-Mur2Ac(oyl-L-Ala-gamma-D-Glu-L-Lys-D-Ala-D-Ala)](n)-di-trans,octa-cis-undecaprenyl diphosphate + beta-D-GlcNAc-(1-&gt;4)-Mur2Ac(oyl-L-Ala-gamma-D-Glu-L-Lys-D-Ala-D-Ala)-di-trans,octa-cis-undecaprenyl diphosphate = [GlcNAc-(1-&gt;4)-Mur2Ac(oyl-L-Ala-gamma-D-Glu-L-Lys-D-Ala-D-Ala)](n+1)-di-trans,octa-cis-undecaprenyl diphosphate + di-trans,octa-cis-undecaprenyl diphosphate + H(+)</text>
        <dbReference type="Rhea" id="RHEA:23708"/>
        <dbReference type="Rhea" id="RHEA-COMP:9602"/>
        <dbReference type="Rhea" id="RHEA-COMP:9603"/>
        <dbReference type="ChEBI" id="CHEBI:15378"/>
        <dbReference type="ChEBI" id="CHEBI:58405"/>
        <dbReference type="ChEBI" id="CHEBI:60033"/>
        <dbReference type="ChEBI" id="CHEBI:78435"/>
        <dbReference type="EC" id="2.4.99.28"/>
    </reaction>
</comment>
<dbReference type="GO" id="GO:0008360">
    <property type="term" value="P:regulation of cell shape"/>
    <property type="evidence" value="ECO:0007669"/>
    <property type="project" value="UniProtKB-KW"/>
</dbReference>
<dbReference type="AlphaFoldDB" id="A0A8J3G354"/>
<keyword evidence="17" id="KW-0132">Cell division</keyword>
<feature type="transmembrane region" description="Helical" evidence="16">
    <location>
        <begin position="317"/>
        <end position="338"/>
    </location>
</feature>
<comment type="similarity">
    <text evidence="11">Belongs to the SEDS family. FtsW subfamily.</text>
</comment>
<dbReference type="PANTHER" id="PTHR30474:SF2">
    <property type="entry name" value="PEPTIDOGLYCAN GLYCOSYLTRANSFERASE FTSW-RELATED"/>
    <property type="match status" value="1"/>
</dbReference>
<dbReference type="GO" id="GO:0032153">
    <property type="term" value="C:cell division site"/>
    <property type="evidence" value="ECO:0007669"/>
    <property type="project" value="TreeGrafter"/>
</dbReference>
<evidence type="ECO:0000256" key="7">
    <source>
        <dbReference type="ARBA" id="ARBA00022989"/>
    </source>
</evidence>
<feature type="transmembrane region" description="Helical" evidence="16">
    <location>
        <begin position="133"/>
        <end position="150"/>
    </location>
</feature>
<evidence type="ECO:0000256" key="9">
    <source>
        <dbReference type="ARBA" id="ARBA00032370"/>
    </source>
</evidence>
<dbReference type="GO" id="GO:0015648">
    <property type="term" value="F:lipid-linked peptidoglycan transporter activity"/>
    <property type="evidence" value="ECO:0007669"/>
    <property type="project" value="TreeGrafter"/>
</dbReference>
<comment type="subcellular location">
    <subcellularLocation>
        <location evidence="1">Membrane</location>
        <topology evidence="1">Multi-pass membrane protein</topology>
    </subcellularLocation>
</comment>
<feature type="transmembrane region" description="Helical" evidence="16">
    <location>
        <begin position="350"/>
        <end position="371"/>
    </location>
</feature>
<dbReference type="EC" id="2.4.99.28" evidence="14"/>
<keyword evidence="8 16" id="KW-0472">Membrane</keyword>
<evidence type="ECO:0000256" key="5">
    <source>
        <dbReference type="ARBA" id="ARBA00022960"/>
    </source>
</evidence>
<proteinExistence type="inferred from homology"/>
<evidence type="ECO:0000256" key="1">
    <source>
        <dbReference type="ARBA" id="ARBA00004141"/>
    </source>
</evidence>
<accession>A0A8J3G354</accession>
<dbReference type="EMBL" id="BMZH01000012">
    <property type="protein sequence ID" value="GHB01367.1"/>
    <property type="molecule type" value="Genomic_DNA"/>
</dbReference>
<keyword evidence="6" id="KW-0573">Peptidoglycan synthesis</keyword>
<evidence type="ECO:0000313" key="17">
    <source>
        <dbReference type="EMBL" id="GHB01367.1"/>
    </source>
</evidence>
<reference evidence="17" key="1">
    <citation type="journal article" date="2014" name="Int. J. Syst. Evol. Microbiol.">
        <title>Complete genome sequence of Corynebacterium casei LMG S-19264T (=DSM 44701T), isolated from a smear-ripened cheese.</title>
        <authorList>
            <consortium name="US DOE Joint Genome Institute (JGI-PGF)"/>
            <person name="Walter F."/>
            <person name="Albersmeier A."/>
            <person name="Kalinowski J."/>
            <person name="Ruckert C."/>
        </authorList>
    </citation>
    <scope>NUCLEOTIDE SEQUENCE</scope>
    <source>
        <strain evidence="17">KCTC 32513</strain>
    </source>
</reference>
<feature type="transmembrane region" description="Helical" evidence="16">
    <location>
        <begin position="157"/>
        <end position="174"/>
    </location>
</feature>
<evidence type="ECO:0000256" key="15">
    <source>
        <dbReference type="ARBA" id="ARBA00049902"/>
    </source>
</evidence>
<evidence type="ECO:0000256" key="16">
    <source>
        <dbReference type="SAM" id="Phobius"/>
    </source>
</evidence>
<feature type="transmembrane region" description="Helical" evidence="16">
    <location>
        <begin position="203"/>
        <end position="221"/>
    </location>
</feature>